<sequence length="278" mass="29945">NNENKPEESSENQTPTVNSEPEKAAEETPDTNEFHEVAHDPVESDPTDFDDQHFEDPYHQDHESPSENEIVDDHLPGHGGSIQPEVPVSVPGPVGIVPGEGDCLVDGQTYTNNSKIPSKSPCHKECICLSSILHCQGIDCPPPPPQLANCMPVHQNDLCCPVYTCDGDTLEGPQAHNHMGVSEEQPVAENHLPEGGDEKVTEIPAHSQDDVSTDLPKNQEQETSQDVTPEQTSDVGEPQPENNVQPEGEATEVVSEAQDTDGAAEETGTPSEEVSSTE</sequence>
<feature type="compositionally biased region" description="Polar residues" evidence="1">
    <location>
        <begin position="215"/>
        <end position="245"/>
    </location>
</feature>
<evidence type="ECO:0000313" key="2">
    <source>
        <dbReference type="EMBL" id="JAS77785.1"/>
    </source>
</evidence>
<evidence type="ECO:0000256" key="1">
    <source>
        <dbReference type="SAM" id="MobiDB-lite"/>
    </source>
</evidence>
<feature type="non-terminal residue" evidence="2">
    <location>
        <position position="278"/>
    </location>
</feature>
<feature type="region of interest" description="Disordered" evidence="1">
    <location>
        <begin position="1"/>
        <end position="86"/>
    </location>
</feature>
<protein>
    <recommendedName>
        <fullName evidence="3">VWFC domain-containing protein</fullName>
    </recommendedName>
</protein>
<feature type="compositionally biased region" description="Basic and acidic residues" evidence="1">
    <location>
        <begin position="20"/>
        <end position="42"/>
    </location>
</feature>
<gene>
    <name evidence="2" type="ORF">g.56712</name>
</gene>
<proteinExistence type="predicted"/>
<name>A0A1B6HT17_9HEMI</name>
<evidence type="ECO:0008006" key="3">
    <source>
        <dbReference type="Google" id="ProtNLM"/>
    </source>
</evidence>
<dbReference type="AlphaFoldDB" id="A0A1B6HT17"/>
<organism evidence="2">
    <name type="scientific">Homalodisca liturata</name>
    <dbReference type="NCBI Taxonomy" id="320908"/>
    <lineage>
        <taxon>Eukaryota</taxon>
        <taxon>Metazoa</taxon>
        <taxon>Ecdysozoa</taxon>
        <taxon>Arthropoda</taxon>
        <taxon>Hexapoda</taxon>
        <taxon>Insecta</taxon>
        <taxon>Pterygota</taxon>
        <taxon>Neoptera</taxon>
        <taxon>Paraneoptera</taxon>
        <taxon>Hemiptera</taxon>
        <taxon>Auchenorrhyncha</taxon>
        <taxon>Membracoidea</taxon>
        <taxon>Cicadellidae</taxon>
        <taxon>Cicadellinae</taxon>
        <taxon>Proconiini</taxon>
        <taxon>Homalodisca</taxon>
    </lineage>
</organism>
<feature type="compositionally biased region" description="Basic and acidic residues" evidence="1">
    <location>
        <begin position="191"/>
        <end position="201"/>
    </location>
</feature>
<feature type="compositionally biased region" description="Basic and acidic residues" evidence="1">
    <location>
        <begin position="50"/>
        <end position="76"/>
    </location>
</feature>
<dbReference type="EMBL" id="GECU01029921">
    <property type="protein sequence ID" value="JAS77785.1"/>
    <property type="molecule type" value="Transcribed_RNA"/>
</dbReference>
<dbReference type="SUPFAM" id="SSF57603">
    <property type="entry name" value="FnI-like domain"/>
    <property type="match status" value="1"/>
</dbReference>
<accession>A0A1B6HT17</accession>
<feature type="non-terminal residue" evidence="2">
    <location>
        <position position="1"/>
    </location>
</feature>
<feature type="compositionally biased region" description="Polar residues" evidence="1">
    <location>
        <begin position="268"/>
        <end position="278"/>
    </location>
</feature>
<feature type="region of interest" description="Disordered" evidence="1">
    <location>
        <begin position="189"/>
        <end position="278"/>
    </location>
</feature>
<reference evidence="2" key="1">
    <citation type="submission" date="2015-11" db="EMBL/GenBank/DDBJ databases">
        <title>De novo transcriptome assembly of four potential Pierce s Disease insect vectors from Arizona vineyards.</title>
        <authorList>
            <person name="Tassone E.E."/>
        </authorList>
    </citation>
    <scope>NUCLEOTIDE SEQUENCE</scope>
</reference>